<evidence type="ECO:0000256" key="2">
    <source>
        <dbReference type="ARBA" id="ARBA00007441"/>
    </source>
</evidence>
<dbReference type="InterPro" id="IPR051326">
    <property type="entry name" value="Kynurenine-oxoglutarate_AT"/>
</dbReference>
<keyword evidence="8" id="KW-1185">Reference proteome</keyword>
<comment type="cofactor">
    <cofactor evidence="1">
        <name>pyridoxal 5'-phosphate</name>
        <dbReference type="ChEBI" id="CHEBI:597326"/>
    </cofactor>
</comment>
<keyword evidence="3 7" id="KW-0032">Aminotransferase</keyword>
<dbReference type="PANTHER" id="PTHR43807:SF20">
    <property type="entry name" value="FI04487P"/>
    <property type="match status" value="1"/>
</dbReference>
<dbReference type="InterPro" id="IPR015422">
    <property type="entry name" value="PyrdxlP-dep_Trfase_small"/>
</dbReference>
<dbReference type="GO" id="GO:0030170">
    <property type="term" value="F:pyridoxal phosphate binding"/>
    <property type="evidence" value="ECO:0007669"/>
    <property type="project" value="InterPro"/>
</dbReference>
<evidence type="ECO:0000256" key="1">
    <source>
        <dbReference type="ARBA" id="ARBA00001933"/>
    </source>
</evidence>
<keyword evidence="4 7" id="KW-0808">Transferase</keyword>
<dbReference type="AlphaFoldDB" id="A0A1G5K866"/>
<dbReference type="CDD" id="cd00609">
    <property type="entry name" value="AAT_like"/>
    <property type="match status" value="1"/>
</dbReference>
<accession>A0A1G5K866</accession>
<gene>
    <name evidence="7" type="ORF">SAMN02927903_03152</name>
</gene>
<dbReference type="Proteomes" id="UP000199354">
    <property type="component" value="Unassembled WGS sequence"/>
</dbReference>
<dbReference type="NCBIfam" id="NF006569">
    <property type="entry name" value="PRK09082.1"/>
    <property type="match status" value="1"/>
</dbReference>
<comment type="similarity">
    <text evidence="2">Belongs to the class-I pyridoxal-phosphate-dependent aminotransferase family.</text>
</comment>
<name>A0A1G5K866_9FLAO</name>
<evidence type="ECO:0000259" key="6">
    <source>
        <dbReference type="Pfam" id="PF00155"/>
    </source>
</evidence>
<protein>
    <submittedName>
        <fullName evidence="7">Methionine aminotransferase</fullName>
    </submittedName>
</protein>
<dbReference type="InterPro" id="IPR004839">
    <property type="entry name" value="Aminotransferase_I/II_large"/>
</dbReference>
<dbReference type="STRING" id="490189.SAMN02927903_03152"/>
<dbReference type="InterPro" id="IPR015424">
    <property type="entry name" value="PyrdxlP-dep_Trfase"/>
</dbReference>
<keyword evidence="5" id="KW-0663">Pyridoxal phosphate</keyword>
<dbReference type="Gene3D" id="3.40.640.10">
    <property type="entry name" value="Type I PLP-dependent aspartate aminotransferase-like (Major domain)"/>
    <property type="match status" value="1"/>
</dbReference>
<evidence type="ECO:0000313" key="7">
    <source>
        <dbReference type="EMBL" id="SCY96823.1"/>
    </source>
</evidence>
<evidence type="ECO:0000256" key="5">
    <source>
        <dbReference type="ARBA" id="ARBA00022898"/>
    </source>
</evidence>
<evidence type="ECO:0000256" key="4">
    <source>
        <dbReference type="ARBA" id="ARBA00022679"/>
    </source>
</evidence>
<dbReference type="PANTHER" id="PTHR43807">
    <property type="entry name" value="FI04487P"/>
    <property type="match status" value="1"/>
</dbReference>
<evidence type="ECO:0000256" key="3">
    <source>
        <dbReference type="ARBA" id="ARBA00022576"/>
    </source>
</evidence>
<dbReference type="Pfam" id="PF00155">
    <property type="entry name" value="Aminotran_1_2"/>
    <property type="match status" value="1"/>
</dbReference>
<reference evidence="7 8" key="1">
    <citation type="submission" date="2016-10" db="EMBL/GenBank/DDBJ databases">
        <authorList>
            <person name="de Groot N.N."/>
        </authorList>
    </citation>
    <scope>NUCLEOTIDE SEQUENCE [LARGE SCALE GENOMIC DNA]</scope>
    <source>
        <strain evidence="7 8">CGMCC 1.7031</strain>
    </source>
</reference>
<organism evidence="7 8">
    <name type="scientific">Flavobacterium caeni</name>
    <dbReference type="NCBI Taxonomy" id="490189"/>
    <lineage>
        <taxon>Bacteria</taxon>
        <taxon>Pseudomonadati</taxon>
        <taxon>Bacteroidota</taxon>
        <taxon>Flavobacteriia</taxon>
        <taxon>Flavobacteriales</taxon>
        <taxon>Flavobacteriaceae</taxon>
        <taxon>Flavobacterium</taxon>
    </lineage>
</organism>
<sequence>MIVGSKLPHIGTSIFTQMTQLANQHGAINLSQGFPNFAIDQRLSDIVAKKVYENVHQYQPASGNPMLLQKIAALLQTSYRRDVNPGTELLVTAGATQGIFTAIQALVSHGEEVVLLDPCYDSYETPILLAGGKPVHVRMRPDYSPDWPAINNAVSSATRLIVINTPHNPSGRVWTESDFVALEQLLDQHPNLLVLSDEVYEYIAFEQPHVSVHHRAKLRDRSLSVSSFGKSFHITGWKVGYMVAPEPIMAEIKKVHQFLVFSVNSVAQSALAVYLDVVDVGALRAFYRQKRDDFAAMLSATNLKLLPCEGTYFQLASFGHLSQESDVDFAQRLVVEYGVAAIPVSRFHTDGTDQRHIRFCFAKDNETLMAAAERLKKL</sequence>
<dbReference type="FunFam" id="3.40.640.10:FF:000033">
    <property type="entry name" value="Aspartate aminotransferase"/>
    <property type="match status" value="1"/>
</dbReference>
<dbReference type="GO" id="GO:0016212">
    <property type="term" value="F:kynurenine-oxoglutarate transaminase activity"/>
    <property type="evidence" value="ECO:0007669"/>
    <property type="project" value="TreeGrafter"/>
</dbReference>
<dbReference type="GO" id="GO:0005737">
    <property type="term" value="C:cytoplasm"/>
    <property type="evidence" value="ECO:0007669"/>
    <property type="project" value="TreeGrafter"/>
</dbReference>
<dbReference type="SUPFAM" id="SSF53383">
    <property type="entry name" value="PLP-dependent transferases"/>
    <property type="match status" value="1"/>
</dbReference>
<dbReference type="InterPro" id="IPR015421">
    <property type="entry name" value="PyrdxlP-dep_Trfase_major"/>
</dbReference>
<proteinExistence type="inferred from homology"/>
<feature type="domain" description="Aminotransferase class I/classII large" evidence="6">
    <location>
        <begin position="28"/>
        <end position="375"/>
    </location>
</feature>
<evidence type="ECO:0000313" key="8">
    <source>
        <dbReference type="Proteomes" id="UP000199354"/>
    </source>
</evidence>
<dbReference type="Gene3D" id="3.90.1150.10">
    <property type="entry name" value="Aspartate Aminotransferase, domain 1"/>
    <property type="match status" value="1"/>
</dbReference>
<dbReference type="EMBL" id="FMVF01000022">
    <property type="protein sequence ID" value="SCY96823.1"/>
    <property type="molecule type" value="Genomic_DNA"/>
</dbReference>